<feature type="non-terminal residue" evidence="1">
    <location>
        <position position="245"/>
    </location>
</feature>
<organism evidence="1 2">
    <name type="scientific">Lymnaea stagnalis</name>
    <name type="common">Great pond snail</name>
    <name type="synonym">Helix stagnalis</name>
    <dbReference type="NCBI Taxonomy" id="6523"/>
    <lineage>
        <taxon>Eukaryota</taxon>
        <taxon>Metazoa</taxon>
        <taxon>Spiralia</taxon>
        <taxon>Lophotrochozoa</taxon>
        <taxon>Mollusca</taxon>
        <taxon>Gastropoda</taxon>
        <taxon>Heterobranchia</taxon>
        <taxon>Euthyneura</taxon>
        <taxon>Panpulmonata</taxon>
        <taxon>Hygrophila</taxon>
        <taxon>Lymnaeoidea</taxon>
        <taxon>Lymnaeidae</taxon>
        <taxon>Lymnaea</taxon>
    </lineage>
</organism>
<sequence>MDMWKSRAGSKLSVAIESSAMLMKASMDHSKVTRDGSILQQETQLRSLYGLALVRFVNHVTEKGQTKATAQPVHLIARNLGIPEWIVRLRHDTTHSSLPSLDVLATGAKWALNYLRENFWECQTNEVVPEENEGSMKSPKMSAIRRAFYDFQESRSQDSKDKEAGDQSEPLKVLHSYLNQNRLKFAKCLLEDGILISTEEQLTALGVTSSDLLTQSPPTVPLEMVMVEFWRPLFQMLHANSDLPF</sequence>
<dbReference type="GO" id="GO:0004519">
    <property type="term" value="F:endonuclease activity"/>
    <property type="evidence" value="ECO:0007669"/>
    <property type="project" value="InterPro"/>
</dbReference>
<evidence type="ECO:0000313" key="2">
    <source>
        <dbReference type="Proteomes" id="UP001497497"/>
    </source>
</evidence>
<dbReference type="PANTHER" id="PTHR15002:SF0">
    <property type="entry name" value="RIBOSOMAL BIOGENESIS PROTEIN LAS1L"/>
    <property type="match status" value="1"/>
</dbReference>
<dbReference type="Pfam" id="PF04031">
    <property type="entry name" value="Las1"/>
    <property type="match status" value="1"/>
</dbReference>
<dbReference type="InterPro" id="IPR007174">
    <property type="entry name" value="Las1"/>
</dbReference>
<gene>
    <name evidence="1" type="ORF">GSLYS_00019556001</name>
</gene>
<evidence type="ECO:0000313" key="1">
    <source>
        <dbReference type="EMBL" id="CAL1546179.1"/>
    </source>
</evidence>
<protein>
    <recommendedName>
        <fullName evidence="3">LAS1-like protein</fullName>
    </recommendedName>
</protein>
<accession>A0AAV2IGI8</accession>
<dbReference type="EMBL" id="CAXITT010000782">
    <property type="protein sequence ID" value="CAL1546179.1"/>
    <property type="molecule type" value="Genomic_DNA"/>
</dbReference>
<dbReference type="PANTHER" id="PTHR15002">
    <property type="entry name" value="RIBOSOMAL BIOGENESIS PROTEIN LAS1L"/>
    <property type="match status" value="1"/>
</dbReference>
<reference evidence="1 2" key="1">
    <citation type="submission" date="2024-04" db="EMBL/GenBank/DDBJ databases">
        <authorList>
            <consortium name="Genoscope - CEA"/>
            <person name="William W."/>
        </authorList>
    </citation>
    <scope>NUCLEOTIDE SEQUENCE [LARGE SCALE GENOMIC DNA]</scope>
</reference>
<proteinExistence type="predicted"/>
<dbReference type="GO" id="GO:0000460">
    <property type="term" value="P:maturation of 5.8S rRNA"/>
    <property type="evidence" value="ECO:0007669"/>
    <property type="project" value="TreeGrafter"/>
</dbReference>
<dbReference type="GO" id="GO:0090730">
    <property type="term" value="C:Las1 complex"/>
    <property type="evidence" value="ECO:0007669"/>
    <property type="project" value="InterPro"/>
</dbReference>
<evidence type="ECO:0008006" key="3">
    <source>
        <dbReference type="Google" id="ProtNLM"/>
    </source>
</evidence>
<name>A0AAV2IGI8_LYMST</name>
<dbReference type="GO" id="GO:0030687">
    <property type="term" value="C:preribosome, large subunit precursor"/>
    <property type="evidence" value="ECO:0007669"/>
    <property type="project" value="TreeGrafter"/>
</dbReference>
<comment type="caution">
    <text evidence="1">The sequence shown here is derived from an EMBL/GenBank/DDBJ whole genome shotgun (WGS) entry which is preliminary data.</text>
</comment>
<dbReference type="Proteomes" id="UP001497497">
    <property type="component" value="Unassembled WGS sequence"/>
</dbReference>
<keyword evidence="2" id="KW-1185">Reference proteome</keyword>
<dbReference type="AlphaFoldDB" id="A0AAV2IGI8"/>
<dbReference type="GO" id="GO:0000470">
    <property type="term" value="P:maturation of LSU-rRNA"/>
    <property type="evidence" value="ECO:0007669"/>
    <property type="project" value="TreeGrafter"/>
</dbReference>